<dbReference type="Pfam" id="PF05345">
    <property type="entry name" value="He_PIG"/>
    <property type="match status" value="7"/>
</dbReference>
<feature type="compositionally biased region" description="Acidic residues" evidence="10">
    <location>
        <begin position="1726"/>
        <end position="1768"/>
    </location>
</feature>
<keyword evidence="6" id="KW-0406">Ion transport</keyword>
<evidence type="ECO:0000256" key="9">
    <source>
        <dbReference type="PROSITE-ProRule" id="PRU00473"/>
    </source>
</evidence>
<gene>
    <name evidence="14" type="ORF">RI845_06705</name>
</gene>
<keyword evidence="7" id="KW-0626">Porin</keyword>
<evidence type="ECO:0000256" key="7">
    <source>
        <dbReference type="ARBA" id="ARBA00023114"/>
    </source>
</evidence>
<evidence type="ECO:0000256" key="11">
    <source>
        <dbReference type="SAM" id="SignalP"/>
    </source>
</evidence>
<dbReference type="SUPFAM" id="SSF103647">
    <property type="entry name" value="TSP type-3 repeat"/>
    <property type="match status" value="3"/>
</dbReference>
<dbReference type="Gene3D" id="4.10.1080.10">
    <property type="entry name" value="TSP type-3 repeat"/>
    <property type="match status" value="3"/>
</dbReference>
<feature type="compositionally biased region" description="Acidic residues" evidence="10">
    <location>
        <begin position="1451"/>
        <end position="1460"/>
    </location>
</feature>
<proteinExistence type="inferred from homology"/>
<feature type="signal peptide" evidence="11">
    <location>
        <begin position="1"/>
        <end position="28"/>
    </location>
</feature>
<dbReference type="SMART" id="SM00736">
    <property type="entry name" value="CADG"/>
    <property type="match status" value="7"/>
</dbReference>
<evidence type="ECO:0000256" key="8">
    <source>
        <dbReference type="ARBA" id="ARBA00023136"/>
    </source>
</evidence>
<feature type="chain" id="PRO_5047470895" evidence="11">
    <location>
        <begin position="29"/>
        <end position="2184"/>
    </location>
</feature>
<feature type="domain" description="Cadherin" evidence="12">
    <location>
        <begin position="276"/>
        <end position="380"/>
    </location>
</feature>
<feature type="compositionally biased region" description="Low complexity" evidence="10">
    <location>
        <begin position="1297"/>
        <end position="1306"/>
    </location>
</feature>
<dbReference type="InterPro" id="IPR000498">
    <property type="entry name" value="OmpA-like_TM_dom"/>
</dbReference>
<feature type="compositionally biased region" description="Acidic residues" evidence="10">
    <location>
        <begin position="1344"/>
        <end position="1360"/>
    </location>
</feature>
<dbReference type="Gene3D" id="2.40.160.20">
    <property type="match status" value="1"/>
</dbReference>
<dbReference type="InterPro" id="IPR011250">
    <property type="entry name" value="OMP/PagP_B-barrel"/>
</dbReference>
<dbReference type="InterPro" id="IPR006665">
    <property type="entry name" value="OmpA-like"/>
</dbReference>
<feature type="compositionally biased region" description="Acidic residues" evidence="10">
    <location>
        <begin position="1535"/>
        <end position="1711"/>
    </location>
</feature>
<dbReference type="Gene3D" id="2.60.40.60">
    <property type="entry name" value="Cadherins"/>
    <property type="match status" value="1"/>
</dbReference>
<dbReference type="PRINTS" id="PR01021">
    <property type="entry name" value="OMPADOMAIN"/>
</dbReference>
<keyword evidence="11" id="KW-0732">Signal</keyword>
<feature type="region of interest" description="Disordered" evidence="10">
    <location>
        <begin position="1287"/>
        <end position="1421"/>
    </location>
</feature>
<dbReference type="PANTHER" id="PTHR10199">
    <property type="entry name" value="THROMBOSPONDIN"/>
    <property type="match status" value="1"/>
</dbReference>
<protein>
    <submittedName>
        <fullName evidence="14">Ig domain-containing protein</fullName>
    </submittedName>
</protein>
<dbReference type="InterPro" id="IPR002126">
    <property type="entry name" value="Cadherin-like_dom"/>
</dbReference>
<feature type="domain" description="OmpA-like" evidence="13">
    <location>
        <begin position="2067"/>
        <end position="2184"/>
    </location>
</feature>
<evidence type="ECO:0000256" key="3">
    <source>
        <dbReference type="ARBA" id="ARBA00022448"/>
    </source>
</evidence>
<feature type="compositionally biased region" description="Acidic residues" evidence="10">
    <location>
        <begin position="1226"/>
        <end position="1236"/>
    </location>
</feature>
<dbReference type="InterPro" id="IPR013783">
    <property type="entry name" value="Ig-like_fold"/>
</dbReference>
<dbReference type="Pfam" id="PF01389">
    <property type="entry name" value="OmpA_membrane"/>
    <property type="match status" value="1"/>
</dbReference>
<reference evidence="15" key="1">
    <citation type="submission" date="2023-09" db="EMBL/GenBank/DDBJ databases">
        <authorList>
            <person name="Li S."/>
            <person name="Li X."/>
            <person name="Zhang C."/>
            <person name="Zhao Z."/>
        </authorList>
    </citation>
    <scope>NUCLEOTIDE SEQUENCE [LARGE SCALE GENOMIC DNA]</scope>
    <source>
        <strain evidence="15">SQ345</strain>
    </source>
</reference>
<dbReference type="SMART" id="SM00112">
    <property type="entry name" value="CA"/>
    <property type="match status" value="1"/>
</dbReference>
<keyword evidence="5" id="KW-0812">Transmembrane</keyword>
<evidence type="ECO:0000259" key="12">
    <source>
        <dbReference type="PROSITE" id="PS50268"/>
    </source>
</evidence>
<name>A0ABY9TMA5_9GAMM</name>
<dbReference type="CDD" id="cd11304">
    <property type="entry name" value="Cadherin_repeat"/>
    <property type="match status" value="1"/>
</dbReference>
<dbReference type="Pfam" id="PF00691">
    <property type="entry name" value="OmpA"/>
    <property type="match status" value="1"/>
</dbReference>
<dbReference type="RefSeq" id="WP_348388967.1">
    <property type="nucleotide sequence ID" value="NZ_CP134146.1"/>
</dbReference>
<sequence length="2184" mass="230764">MNFKLLSFFKKVYLTSFSLLFITSTSQAQDITIDLDGASSAWKAIMKGSNFDPNGDTQAGAEGVELVGDVDHSVLYTLYDDQGTVTNADDLIAYRIRLGDGKDSAVYVIGIDANLDGKIDLFVNANGKNNGRAIEFVDPGADANISPNTTSMEKNSSFEIAYTALNYNFDSVQNIDGNSATADIGPNGKLDHFISFEFPFADVQTQMANIAGLNIDENTVMQYILVSLTQNSSINGDVGGIDDKNADWDETYANLGMLSPPVSFSNLAPVISNNGGADTSSLNVSENTTPVTDILATDPENDTITYSISGGADSAFFSIDNNGALVFINAPDFETPLSDAGSNAYVVEVSASDGALADTQTITVNVQDVNEGGGNLPPTISGTPATTVAENNNYSFSPTFNDADGDALTFSISNKPDWATFNAADGSLTGTPGFTDAGTYSNIVISVSDGGTPVSLAPFSITVTETNQAPTISGTPATTVAENNNYSFSPTFNDADGDALTFTISNKPDWATFNAADGSLTGTPGFTDAGTYSNIVISVSDGGTPVSLAPFSITVTETNQAPTISGTPATTVAENNNYSFSPTFNDADGDALTFTISNKPDWATFNAADGSLTGTPGFTDAGTYSNIVISVSDGGTPVPLTPFSITVTETNQAPTISGTPATTVAENNNYSFSPTFNDNDGDALTFSISNKPDWATFNAADGSLTGTPGFTDAGTYSNIVISVSDGGTPVSLAPFSITVTETNQAPTISGTPATTVAENNNYSFSPTFNDNDGDALTFSISNKPDWATFNAADGSLTGTPGFTDAGTYNNIVISVSDGGTPVSLMPFSITVTETNQAPTISGAPTTTVAENSSYGFSPAFNDDDGDALTFSISNKPDWATFNAADGSLTGTPGFTDAGTYSNIVISVSDGGTPVSLAPFSITVTETNQAPTISGTPATTVAENNNYSFSPTFNDADGDALTFTISNKPDWATFNAADGSLTGTPGFTDAGTYSNIVISVSDGGTPVSLAPFSITVTDTNQAPLAIEQTVDVVENIAKTITLSGSDLDLNDLTFIIETNPIEGNISGAVPTLLYTPTTDFVGQDTFTFKVNDGYEDSAVVTITINVLEDLDGDGIPNLSDTDTDGDGIDDAIEGNGDSDGDTIPDYLDEDSDNDGIPDSEEGTKDTDQDGTPDYLDISIDEDNDGIPDIVEGTGDSDNDSIPDYLDVDSDNDGITDSAESTATGLDSDNDGIDDAFDVDQTFGNDANSDGIDDDVISLDTDDDGLADRIDTDSDNDGIPDVVEAHLRTVDTDNDGIPNNVDVDQTGGVDDDNDGIDDKFDVTYTAGIDADNDGIDDTLNPKSDRDDDGTADYLDLDSDNDGISDTAEAGISGKDYDGDGVDDSFDIDATNGSDANNDGIDDNATVVDTDQDGVPDLHDLDSDNDSLFDITEAGIADEDNNALVDGEILLVEEPIDTDEDGIADFRDTDSDNDDVNDIDTSTSSSLDDNNDGVIDSTVDNDADGIDDAHDNLPNEHGTSYIENDQDNDGIPDHEEGAGDSDQDGIPDYLDEDSDNDGIPDSDEGNVDTDQDGIPDYLDEDSDNDGIPDSDEGNVDTDQDNIPDYLDEDSDNDGIPDTDEGTVDTDEDGIPDYQDQDSDNDGIPDTDEGTVDTDEDGIPDYQDQDSDNDGIPDTEEGTVDTDEDGIPDYQDQDSDNDGIPDTDEGTVDTDEDGIPDYLDTDIVIIEVDLDSDSDGIIDEEEGTNDTDGDGTPDYLDTDSDNDGILDADENGDFNNDGINDRLQAAGKVETGVKGAGSTGVFITLMLILTFVLRMNRNRVLILLAMPLLVVSNAQANDECKLGQSFAKLDCWYIGAGLGYSTLDPKHKNTSWRVSEDTDTAVKIFAGLSLSDHLFTEISYEDMGSAELDNLNPSITETLVVDYSAFGANLGYLLNERQSTWNVYAKAGVSFLDTDTGEHVEQDHGTQLTFGIGAQWHFSEKWFARLDLTAYDEDAQVIGLSIAKYFGSSSKKVAKKKPVKKAPIHKPAPVPVVKKVEEKAIINPDLDGDGVINEADKCPDTKANTKVNTKGCELMASITLNIQFDSWKSIVKEQYLAEIDRVAKIIDQHENINVVVEGHTDWQGKQDKNQVLSEERAKAVAALLEEKTPNSDKTYSTIGFGELKPIADNKTEEGRRLNRRVVVVISEQ</sequence>
<feature type="compositionally biased region" description="Low complexity" evidence="10">
    <location>
        <begin position="1476"/>
        <end position="1485"/>
    </location>
</feature>
<dbReference type="SUPFAM" id="SSF103088">
    <property type="entry name" value="OmpA-like"/>
    <property type="match status" value="1"/>
</dbReference>
<accession>A0ABY9TMA5</accession>
<dbReference type="InterPro" id="IPR006644">
    <property type="entry name" value="Cadg"/>
</dbReference>
<evidence type="ECO:0000313" key="15">
    <source>
        <dbReference type="Proteomes" id="UP001248581"/>
    </source>
</evidence>
<comment type="similarity">
    <text evidence="2">Belongs to the outer membrane OOP (TC 1.B.6) superfamily. OmpA family.</text>
</comment>
<dbReference type="SUPFAM" id="SSF56925">
    <property type="entry name" value="OMPA-like"/>
    <property type="match status" value="1"/>
</dbReference>
<evidence type="ECO:0000256" key="6">
    <source>
        <dbReference type="ARBA" id="ARBA00023065"/>
    </source>
</evidence>
<keyword evidence="3" id="KW-0813">Transport</keyword>
<evidence type="ECO:0000256" key="4">
    <source>
        <dbReference type="ARBA" id="ARBA00022452"/>
    </source>
</evidence>
<dbReference type="SUPFAM" id="SSF49313">
    <property type="entry name" value="Cadherin-like"/>
    <property type="match status" value="8"/>
</dbReference>
<dbReference type="Gene3D" id="3.30.1330.60">
    <property type="entry name" value="OmpA-like domain"/>
    <property type="match status" value="1"/>
</dbReference>
<evidence type="ECO:0000259" key="13">
    <source>
        <dbReference type="PROSITE" id="PS51123"/>
    </source>
</evidence>
<evidence type="ECO:0000256" key="2">
    <source>
        <dbReference type="ARBA" id="ARBA00005710"/>
    </source>
</evidence>
<dbReference type="Pfam" id="PF17963">
    <property type="entry name" value="Big_9"/>
    <property type="match status" value="1"/>
</dbReference>
<dbReference type="EMBL" id="CP134146">
    <property type="protein sequence ID" value="WNC69825.1"/>
    <property type="molecule type" value="Genomic_DNA"/>
</dbReference>
<feature type="compositionally biased region" description="Polar residues" evidence="10">
    <location>
        <begin position="1213"/>
        <end position="1225"/>
    </location>
</feature>
<dbReference type="Proteomes" id="UP001248581">
    <property type="component" value="Chromosome"/>
</dbReference>
<dbReference type="InterPro" id="IPR006664">
    <property type="entry name" value="OMP_bac"/>
</dbReference>
<dbReference type="InterPro" id="IPR036737">
    <property type="entry name" value="OmpA-like_sf"/>
</dbReference>
<feature type="region of interest" description="Disordered" evidence="10">
    <location>
        <begin position="1450"/>
        <end position="1712"/>
    </location>
</feature>
<evidence type="ECO:0000313" key="14">
    <source>
        <dbReference type="EMBL" id="WNC69825.1"/>
    </source>
</evidence>
<feature type="compositionally biased region" description="Acidic residues" evidence="10">
    <location>
        <begin position="1193"/>
        <end position="1212"/>
    </location>
</feature>
<keyword evidence="8 9" id="KW-0472">Membrane</keyword>
<comment type="subcellular location">
    <subcellularLocation>
        <location evidence="1">Cell outer membrane</location>
        <topology evidence="1">Multi-pass membrane protein</topology>
    </subcellularLocation>
</comment>
<keyword evidence="15" id="KW-1185">Reference proteome</keyword>
<evidence type="ECO:0000256" key="1">
    <source>
        <dbReference type="ARBA" id="ARBA00004571"/>
    </source>
</evidence>
<feature type="region of interest" description="Disordered" evidence="10">
    <location>
        <begin position="1110"/>
        <end position="1257"/>
    </location>
</feature>
<dbReference type="CDD" id="cd07185">
    <property type="entry name" value="OmpA_C-like"/>
    <property type="match status" value="1"/>
</dbReference>
<evidence type="ECO:0000256" key="5">
    <source>
        <dbReference type="ARBA" id="ARBA00022692"/>
    </source>
</evidence>
<dbReference type="Gene3D" id="2.60.40.10">
    <property type="entry name" value="Immunoglobulins"/>
    <property type="match status" value="7"/>
</dbReference>
<dbReference type="InterPro" id="IPR028974">
    <property type="entry name" value="TSP_type-3_rpt"/>
</dbReference>
<feature type="compositionally biased region" description="Acidic residues" evidence="10">
    <location>
        <begin position="1120"/>
        <end position="1159"/>
    </location>
</feature>
<dbReference type="PANTHER" id="PTHR10199:SF119">
    <property type="entry name" value="RE20510P"/>
    <property type="match status" value="1"/>
</dbReference>
<keyword evidence="4" id="KW-1134">Transmembrane beta strand</keyword>
<dbReference type="PROSITE" id="PS51123">
    <property type="entry name" value="OMPA_2"/>
    <property type="match status" value="1"/>
</dbReference>
<dbReference type="PROSITE" id="PS50268">
    <property type="entry name" value="CADHERIN_2"/>
    <property type="match status" value="1"/>
</dbReference>
<evidence type="ECO:0000256" key="10">
    <source>
        <dbReference type="SAM" id="MobiDB-lite"/>
    </source>
</evidence>
<organism evidence="14 15">
    <name type="scientific">Thalassotalea nanhaiensis</name>
    <dbReference type="NCBI Taxonomy" id="3065648"/>
    <lineage>
        <taxon>Bacteria</taxon>
        <taxon>Pseudomonadati</taxon>
        <taxon>Pseudomonadota</taxon>
        <taxon>Gammaproteobacteria</taxon>
        <taxon>Alteromonadales</taxon>
        <taxon>Colwelliaceae</taxon>
        <taxon>Thalassotalea</taxon>
    </lineage>
</organism>
<dbReference type="InterPro" id="IPR015919">
    <property type="entry name" value="Cadherin-like_sf"/>
</dbReference>
<feature type="region of interest" description="Disordered" evidence="10">
    <location>
        <begin position="1726"/>
        <end position="1775"/>
    </location>
</feature>